<dbReference type="CDD" id="cd14764">
    <property type="entry name" value="SSDgbs_2"/>
    <property type="match status" value="1"/>
</dbReference>
<dbReference type="InterPro" id="IPR009050">
    <property type="entry name" value="Globin-like_sf"/>
</dbReference>
<proteinExistence type="predicted"/>
<evidence type="ECO:0000259" key="1">
    <source>
        <dbReference type="Pfam" id="PF11563"/>
    </source>
</evidence>
<dbReference type="GO" id="GO:0019825">
    <property type="term" value="F:oxygen binding"/>
    <property type="evidence" value="ECO:0007669"/>
    <property type="project" value="InterPro"/>
</dbReference>
<feature type="domain" description="Globin-sensor" evidence="1">
    <location>
        <begin position="30"/>
        <end position="161"/>
    </location>
</feature>
<reference evidence="2 3" key="1">
    <citation type="journal article" date="2010" name="Stand. Genomic Sci.">
        <title>Complete genome sequence of Vulcanisaeta distributa type strain (IC-017).</title>
        <authorList>
            <person name="Mavromatis K."/>
            <person name="Sikorski J."/>
            <person name="Pabst E."/>
            <person name="Teshima H."/>
            <person name="Lapidus A."/>
            <person name="Lucas S."/>
            <person name="Nolan M."/>
            <person name="Glavina Del Rio T."/>
            <person name="Cheng J.F."/>
            <person name="Bruce D."/>
            <person name="Goodwin L."/>
            <person name="Pitluck S."/>
            <person name="Liolios K."/>
            <person name="Ivanova N."/>
            <person name="Mikhailova N."/>
            <person name="Pati A."/>
            <person name="Chen A."/>
            <person name="Palaniappan K."/>
            <person name="Land M."/>
            <person name="Hauser L."/>
            <person name="Chang Y.J."/>
            <person name="Jeffries C.D."/>
            <person name="Rohde M."/>
            <person name="Spring S."/>
            <person name="Goker M."/>
            <person name="Wirth R."/>
            <person name="Woyke T."/>
            <person name="Bristow J."/>
            <person name="Eisen J.A."/>
            <person name="Markowitz V."/>
            <person name="Hugenholtz P."/>
            <person name="Klenk H.P."/>
            <person name="Kyrpides N.C."/>
        </authorList>
    </citation>
    <scope>NUCLEOTIDE SEQUENCE [LARGE SCALE GENOMIC DNA]</scope>
    <source>
        <strain evidence="3">DSM 14429 / JCM 11212 / NBRC 100878 / IC-017</strain>
    </source>
</reference>
<dbReference type="Pfam" id="PF11563">
    <property type="entry name" value="Protoglobin"/>
    <property type="match status" value="1"/>
</dbReference>
<dbReference type="KEGG" id="vdi:Vdis_1718"/>
<dbReference type="Gene3D" id="1.10.490.10">
    <property type="entry name" value="Globins"/>
    <property type="match status" value="1"/>
</dbReference>
<dbReference type="EMBL" id="CP002100">
    <property type="protein sequence ID" value="ADN51092.1"/>
    <property type="molecule type" value="Genomic_DNA"/>
</dbReference>
<keyword evidence="3" id="KW-1185">Reference proteome</keyword>
<dbReference type="OrthoDB" id="26128at2157"/>
<evidence type="ECO:0000313" key="2">
    <source>
        <dbReference type="EMBL" id="ADN51092.1"/>
    </source>
</evidence>
<protein>
    <recommendedName>
        <fullName evidence="1">Globin-sensor domain-containing protein</fullName>
    </recommendedName>
</protein>
<organism evidence="2 3">
    <name type="scientific">Vulcanisaeta distributa (strain DSM 14429 / JCM 11212 / NBRC 100878 / IC-017)</name>
    <dbReference type="NCBI Taxonomy" id="572478"/>
    <lineage>
        <taxon>Archaea</taxon>
        <taxon>Thermoproteota</taxon>
        <taxon>Thermoprotei</taxon>
        <taxon>Thermoproteales</taxon>
        <taxon>Thermoproteaceae</taxon>
        <taxon>Vulcanisaeta</taxon>
    </lineage>
</organism>
<dbReference type="HOGENOM" id="CLU_1408160_0_0_2"/>
<dbReference type="Proteomes" id="UP000006681">
    <property type="component" value="Chromosome"/>
</dbReference>
<dbReference type="STRING" id="572478.Vdis_1718"/>
<dbReference type="SUPFAM" id="SSF46458">
    <property type="entry name" value="Globin-like"/>
    <property type="match status" value="1"/>
</dbReference>
<dbReference type="eggNOG" id="arCOG09681">
    <property type="taxonomic scope" value="Archaea"/>
</dbReference>
<accession>E1QU98</accession>
<evidence type="ECO:0000313" key="3">
    <source>
        <dbReference type="Proteomes" id="UP000006681"/>
    </source>
</evidence>
<dbReference type="InterPro" id="IPR012292">
    <property type="entry name" value="Globin/Proto"/>
</dbReference>
<dbReference type="AlphaFoldDB" id="E1QU98"/>
<reference evidence="3" key="2">
    <citation type="journal article" date="2010" name="Stand. Genomic Sci.">
        <title>Complete genome sequence of Vulcanisaeta distributa type strain (IC-017T).</title>
        <authorList>
            <person name="Mavromatis K."/>
            <person name="Sikorski J."/>
            <person name="Pabst E."/>
            <person name="Teshima H."/>
            <person name="Lapidus A."/>
            <person name="Lucas S."/>
            <person name="Nolan M."/>
            <person name="Glavina Del Rio T."/>
            <person name="Cheng J."/>
            <person name="Bruce D."/>
            <person name="Goodwin L."/>
            <person name="Pitluck S."/>
            <person name="Liolios K."/>
            <person name="Ivanova N."/>
            <person name="Mikhailova N."/>
            <person name="Pati A."/>
            <person name="Chen A."/>
            <person name="Palaniappan K."/>
            <person name="Land M."/>
            <person name="Hauser L."/>
            <person name="Chang Y."/>
            <person name="Jeffries C."/>
            <person name="Rohde M."/>
            <person name="Spring S."/>
            <person name="Goker M."/>
            <person name="Wirth R."/>
            <person name="Woyke T."/>
            <person name="Bristow J."/>
            <person name="Eisen J."/>
            <person name="Markowitz V."/>
            <person name="Hugenholtz P."/>
            <person name="Klenk H."/>
            <person name="Kyrpides N."/>
        </authorList>
    </citation>
    <scope>NUCLEOTIDE SEQUENCE [LARGE SCALE GENOMIC DNA]</scope>
    <source>
        <strain evidence="3">DSM 14429 / JCM 11212 / NBRC 100878 / IC-017</strain>
    </source>
</reference>
<dbReference type="RefSeq" id="WP_013336817.1">
    <property type="nucleotide sequence ID" value="NC_014537.1"/>
</dbReference>
<gene>
    <name evidence="2" type="ordered locus">Vdis_1718</name>
</gene>
<dbReference type="InterPro" id="IPR044398">
    <property type="entry name" value="Globin-sensor_dom"/>
</dbReference>
<dbReference type="GeneID" id="9752661"/>
<dbReference type="GO" id="GO:0020037">
    <property type="term" value="F:heme binding"/>
    <property type="evidence" value="ECO:0007669"/>
    <property type="project" value="InterPro"/>
</dbReference>
<sequence length="195" mass="22448">MSYFIEGSEISKLLSRIVNTTMNQIPPQARFNDSDISIIMKYRPLLESITGDIVKGFYDTLFSHGPTAAVFQADERPLREKTLRDWWIRTLRGPFNEDYWLWQTYVGIIHYRRSVTPPMFMGMWAWIIDNVIKKVQASPELISALVKFGVTQSSLMVGGYYDIMEYALSRVNINGDLLRNLVISIIEELASGVKK</sequence>
<name>E1QU98_VULDI</name>